<keyword evidence="2" id="KW-1185">Reference proteome</keyword>
<dbReference type="AlphaFoldDB" id="M5FP79"/>
<organism evidence="1 2">
    <name type="scientific">Dacryopinax primogenitus (strain DJM 731)</name>
    <name type="common">Brown rot fungus</name>
    <dbReference type="NCBI Taxonomy" id="1858805"/>
    <lineage>
        <taxon>Eukaryota</taxon>
        <taxon>Fungi</taxon>
        <taxon>Dikarya</taxon>
        <taxon>Basidiomycota</taxon>
        <taxon>Agaricomycotina</taxon>
        <taxon>Dacrymycetes</taxon>
        <taxon>Dacrymycetales</taxon>
        <taxon>Dacrymycetaceae</taxon>
        <taxon>Dacryopinax</taxon>
    </lineage>
</organism>
<evidence type="ECO:0000313" key="2">
    <source>
        <dbReference type="Proteomes" id="UP000030653"/>
    </source>
</evidence>
<reference evidence="1 2" key="1">
    <citation type="journal article" date="2012" name="Science">
        <title>The Paleozoic origin of enzymatic lignin decomposition reconstructed from 31 fungal genomes.</title>
        <authorList>
            <person name="Floudas D."/>
            <person name="Binder M."/>
            <person name="Riley R."/>
            <person name="Barry K."/>
            <person name="Blanchette R.A."/>
            <person name="Henrissat B."/>
            <person name="Martinez A.T."/>
            <person name="Otillar R."/>
            <person name="Spatafora J.W."/>
            <person name="Yadav J.S."/>
            <person name="Aerts A."/>
            <person name="Benoit I."/>
            <person name="Boyd A."/>
            <person name="Carlson A."/>
            <person name="Copeland A."/>
            <person name="Coutinho P.M."/>
            <person name="de Vries R.P."/>
            <person name="Ferreira P."/>
            <person name="Findley K."/>
            <person name="Foster B."/>
            <person name="Gaskell J."/>
            <person name="Glotzer D."/>
            <person name="Gorecki P."/>
            <person name="Heitman J."/>
            <person name="Hesse C."/>
            <person name="Hori C."/>
            <person name="Igarashi K."/>
            <person name="Jurgens J.A."/>
            <person name="Kallen N."/>
            <person name="Kersten P."/>
            <person name="Kohler A."/>
            <person name="Kuees U."/>
            <person name="Kumar T.K.A."/>
            <person name="Kuo A."/>
            <person name="LaButti K."/>
            <person name="Larrondo L.F."/>
            <person name="Lindquist E."/>
            <person name="Ling A."/>
            <person name="Lombard V."/>
            <person name="Lucas S."/>
            <person name="Lundell T."/>
            <person name="Martin R."/>
            <person name="McLaughlin D.J."/>
            <person name="Morgenstern I."/>
            <person name="Morin E."/>
            <person name="Murat C."/>
            <person name="Nagy L.G."/>
            <person name="Nolan M."/>
            <person name="Ohm R.A."/>
            <person name="Patyshakuliyeva A."/>
            <person name="Rokas A."/>
            <person name="Ruiz-Duenas F.J."/>
            <person name="Sabat G."/>
            <person name="Salamov A."/>
            <person name="Samejima M."/>
            <person name="Schmutz J."/>
            <person name="Slot J.C."/>
            <person name="St John F."/>
            <person name="Stenlid J."/>
            <person name="Sun H."/>
            <person name="Sun S."/>
            <person name="Syed K."/>
            <person name="Tsang A."/>
            <person name="Wiebenga A."/>
            <person name="Young D."/>
            <person name="Pisabarro A."/>
            <person name="Eastwood D.C."/>
            <person name="Martin F."/>
            <person name="Cullen D."/>
            <person name="Grigoriev I.V."/>
            <person name="Hibbett D.S."/>
        </authorList>
    </citation>
    <scope>NUCLEOTIDE SEQUENCE [LARGE SCALE GENOMIC DNA]</scope>
    <source>
        <strain evidence="1 2">DJM-731 SS1</strain>
    </source>
</reference>
<dbReference type="RefSeq" id="XP_040625203.1">
    <property type="nucleotide sequence ID" value="XM_040770620.1"/>
</dbReference>
<dbReference type="Proteomes" id="UP000030653">
    <property type="component" value="Unassembled WGS sequence"/>
</dbReference>
<accession>M5FP79</accession>
<dbReference type="HOGENOM" id="CLU_1610702_0_0_1"/>
<protein>
    <submittedName>
        <fullName evidence="1">Uncharacterized protein</fullName>
    </submittedName>
</protein>
<name>M5FP79_DACPD</name>
<proteinExistence type="predicted"/>
<evidence type="ECO:0000313" key="1">
    <source>
        <dbReference type="EMBL" id="EJT98305.1"/>
    </source>
</evidence>
<sequence>MFPVTVPWNPSPRRATSAAKRAISLASAPTLLIAVPVLAPAGGVPVPRTRSVVPAVARSVTSAARSAISPVPALRPVELPMAGTVRSAVEPSVLAARLASPAVVSDISPAIASRAPSAITATRLVTSRGTAPSPRSVLAIRAVLRDTFPVIAPTARPLPHNRSNV</sequence>
<dbReference type="EMBL" id="JH795873">
    <property type="protein sequence ID" value="EJT98305.1"/>
    <property type="molecule type" value="Genomic_DNA"/>
</dbReference>
<dbReference type="GeneID" id="63685682"/>
<gene>
    <name evidence="1" type="ORF">DACRYDRAFT_118615</name>
</gene>